<sequence length="59" mass="6977">MQVLPAIIKAAAQKSDEIKTKYEQKIEELLQQEEYLWMKGLPEEEIKVLKSAYENCYNE</sequence>
<protein>
    <submittedName>
        <fullName evidence="1">Uncharacterized protein</fullName>
    </submittedName>
</protein>
<organism evidence="1 2">
    <name type="scientific">Candidatus Jettenia caeni</name>
    <dbReference type="NCBI Taxonomy" id="247490"/>
    <lineage>
        <taxon>Bacteria</taxon>
        <taxon>Pseudomonadati</taxon>
        <taxon>Planctomycetota</taxon>
        <taxon>Candidatus Brocadiia</taxon>
        <taxon>Candidatus Brocadiales</taxon>
        <taxon>Candidatus Brocadiaceae</taxon>
        <taxon>Candidatus Jettenia</taxon>
    </lineage>
</organism>
<proteinExistence type="predicted"/>
<accession>I3IK37</accession>
<evidence type="ECO:0000313" key="1">
    <source>
        <dbReference type="EMBL" id="GAB62082.1"/>
    </source>
</evidence>
<dbReference type="STRING" id="247490.KSU1_C0486"/>
<dbReference type="Proteomes" id="UP000002985">
    <property type="component" value="Unassembled WGS sequence"/>
</dbReference>
<name>I3IK37_9BACT</name>
<keyword evidence="2" id="KW-1185">Reference proteome</keyword>
<comment type="caution">
    <text evidence="1">The sequence shown here is derived from an EMBL/GenBank/DDBJ whole genome shotgun (WGS) entry which is preliminary data.</text>
</comment>
<evidence type="ECO:0000313" key="2">
    <source>
        <dbReference type="Proteomes" id="UP000002985"/>
    </source>
</evidence>
<gene>
    <name evidence="1" type="ORF">KSU1_C0486</name>
</gene>
<reference evidence="1 2" key="1">
    <citation type="journal article" date="2012" name="FEBS Lett.">
        <title>Anammox organism KSU-1 expresses a NirK-type copper-containing nitrite reductase instead of a NirS-type with cytochrome cd1.</title>
        <authorList>
            <person name="Hira D."/>
            <person name="Toh H."/>
            <person name="Migita C.T."/>
            <person name="Okubo H."/>
            <person name="Nishiyama T."/>
            <person name="Hattori M."/>
            <person name="Furukawa K."/>
            <person name="Fujii T."/>
        </authorList>
    </citation>
    <scope>NUCLEOTIDE SEQUENCE [LARGE SCALE GENOMIC DNA]</scope>
</reference>
<dbReference type="AlphaFoldDB" id="I3IK37"/>
<dbReference type="EMBL" id="BAFH01000003">
    <property type="protein sequence ID" value="GAB62082.1"/>
    <property type="molecule type" value="Genomic_DNA"/>
</dbReference>